<feature type="chain" id="PRO_5010283984" description="DUF6089 domain-containing protein" evidence="1">
    <location>
        <begin position="22"/>
        <end position="256"/>
    </location>
</feature>
<reference evidence="3 4" key="1">
    <citation type="journal article" date="2012" name="Int. J. Syst. Evol. Microbiol.">
        <title>Flammeovirga pacifica sp. nov., isolated from deep-sea sediment.</title>
        <authorList>
            <person name="Xu H."/>
            <person name="Fu Y."/>
            <person name="Yang N."/>
            <person name="Ding Z."/>
            <person name="Lai Q."/>
            <person name="Zeng R."/>
        </authorList>
    </citation>
    <scope>NUCLEOTIDE SEQUENCE [LARGE SCALE GENOMIC DNA]</scope>
    <source>
        <strain evidence="4">DSM 24597 / LMG 26175 / WPAGA1</strain>
    </source>
</reference>
<dbReference type="EMBL" id="JRYR02000001">
    <property type="protein sequence ID" value="OHX68133.1"/>
    <property type="molecule type" value="Genomic_DNA"/>
</dbReference>
<dbReference type="Proteomes" id="UP000179797">
    <property type="component" value="Unassembled WGS sequence"/>
</dbReference>
<dbReference type="RefSeq" id="WP_044223309.1">
    <property type="nucleotide sequence ID" value="NZ_JRYR02000001.1"/>
</dbReference>
<evidence type="ECO:0000259" key="2">
    <source>
        <dbReference type="Pfam" id="PF19573"/>
    </source>
</evidence>
<keyword evidence="1" id="KW-0732">Signal</keyword>
<feature type="signal peptide" evidence="1">
    <location>
        <begin position="1"/>
        <end position="21"/>
    </location>
</feature>
<name>A0A1S1Z4Q1_FLAPC</name>
<dbReference type="AlphaFoldDB" id="A0A1S1Z4Q1"/>
<protein>
    <recommendedName>
        <fullName evidence="2">DUF6089 domain-containing protein</fullName>
    </recommendedName>
</protein>
<dbReference type="OrthoDB" id="654178at2"/>
<accession>A0A1S1Z4Q1</accession>
<comment type="caution">
    <text evidence="3">The sequence shown here is derived from an EMBL/GenBank/DDBJ whole genome shotgun (WGS) entry which is preliminary data.</text>
</comment>
<dbReference type="InterPro" id="IPR045743">
    <property type="entry name" value="DUF6089"/>
</dbReference>
<sequence length="256" mass="28084">MGFKNCLKAVLLMMIFTFAYSEVSAQGLKGRARFTAKKRYWSYGGTLTTTNFMGDLSPVNSKGSIDWGATRAQIGGFIQKRYAPRISARLSLGNNFFSGSDKDAGLNPDRGYEFNSYGLNLSLQGIIDLFPNAGVYYRRPKIPIPYIGIGVGGLVGSYNLKQNASDDYQGAVLDGEKSEAFATYIIPLSLGLRYKLSTHLDLGFEGTINYAGSDLLDGIDNSNNGSTFKEFNDVYLTIGFSLNYIMGGTIKMPKFR</sequence>
<evidence type="ECO:0000313" key="4">
    <source>
        <dbReference type="Proteomes" id="UP000179797"/>
    </source>
</evidence>
<keyword evidence="4" id="KW-1185">Reference proteome</keyword>
<gene>
    <name evidence="3" type="ORF">NH26_18175</name>
</gene>
<feature type="domain" description="DUF6089" evidence="2">
    <location>
        <begin position="49"/>
        <end position="247"/>
    </location>
</feature>
<evidence type="ECO:0000313" key="3">
    <source>
        <dbReference type="EMBL" id="OHX68133.1"/>
    </source>
</evidence>
<proteinExistence type="predicted"/>
<dbReference type="Pfam" id="PF19573">
    <property type="entry name" value="DUF6089"/>
    <property type="match status" value="1"/>
</dbReference>
<organism evidence="3 4">
    <name type="scientific">Flammeovirga pacifica</name>
    <dbReference type="NCBI Taxonomy" id="915059"/>
    <lineage>
        <taxon>Bacteria</taxon>
        <taxon>Pseudomonadati</taxon>
        <taxon>Bacteroidota</taxon>
        <taxon>Cytophagia</taxon>
        <taxon>Cytophagales</taxon>
        <taxon>Flammeovirgaceae</taxon>
        <taxon>Flammeovirga</taxon>
    </lineage>
</organism>
<dbReference type="STRING" id="915059.NH26_18175"/>
<evidence type="ECO:0000256" key="1">
    <source>
        <dbReference type="SAM" id="SignalP"/>
    </source>
</evidence>